<keyword evidence="3" id="KW-1185">Reference proteome</keyword>
<dbReference type="EMBL" id="KV878891">
    <property type="protein sequence ID" value="OJJ86986.1"/>
    <property type="molecule type" value="Genomic_DNA"/>
</dbReference>
<feature type="region of interest" description="Disordered" evidence="1">
    <location>
        <begin position="1"/>
        <end position="27"/>
    </location>
</feature>
<evidence type="ECO:0000256" key="1">
    <source>
        <dbReference type="SAM" id="MobiDB-lite"/>
    </source>
</evidence>
<accession>A0A1L9VSV9</accession>
<name>A0A1L9VSV9_ASPGL</name>
<protein>
    <submittedName>
        <fullName evidence="2">Uncharacterized protein</fullName>
    </submittedName>
</protein>
<dbReference type="AlphaFoldDB" id="A0A1L9VSV9"/>
<proteinExistence type="predicted"/>
<reference evidence="3" key="1">
    <citation type="journal article" date="2017" name="Genome Biol.">
        <title>Comparative genomics reveals high biological diversity and specific adaptations in the industrially and medically important fungal genus Aspergillus.</title>
        <authorList>
            <person name="de Vries R.P."/>
            <person name="Riley R."/>
            <person name="Wiebenga A."/>
            <person name="Aguilar-Osorio G."/>
            <person name="Amillis S."/>
            <person name="Uchima C.A."/>
            <person name="Anderluh G."/>
            <person name="Asadollahi M."/>
            <person name="Askin M."/>
            <person name="Barry K."/>
            <person name="Battaglia E."/>
            <person name="Bayram O."/>
            <person name="Benocci T."/>
            <person name="Braus-Stromeyer S.A."/>
            <person name="Caldana C."/>
            <person name="Canovas D."/>
            <person name="Cerqueira G.C."/>
            <person name="Chen F."/>
            <person name="Chen W."/>
            <person name="Choi C."/>
            <person name="Clum A."/>
            <person name="Dos Santos R.A."/>
            <person name="Damasio A.R."/>
            <person name="Diallinas G."/>
            <person name="Emri T."/>
            <person name="Fekete E."/>
            <person name="Flipphi M."/>
            <person name="Freyberg S."/>
            <person name="Gallo A."/>
            <person name="Gournas C."/>
            <person name="Habgood R."/>
            <person name="Hainaut M."/>
            <person name="Harispe M.L."/>
            <person name="Henrissat B."/>
            <person name="Hilden K.S."/>
            <person name="Hope R."/>
            <person name="Hossain A."/>
            <person name="Karabika E."/>
            <person name="Karaffa L."/>
            <person name="Karanyi Z."/>
            <person name="Krasevec N."/>
            <person name="Kuo A."/>
            <person name="Kusch H."/>
            <person name="LaButti K."/>
            <person name="Lagendijk E.L."/>
            <person name="Lapidus A."/>
            <person name="Levasseur A."/>
            <person name="Lindquist E."/>
            <person name="Lipzen A."/>
            <person name="Logrieco A.F."/>
            <person name="MacCabe A."/>
            <person name="Maekelae M.R."/>
            <person name="Malavazi I."/>
            <person name="Melin P."/>
            <person name="Meyer V."/>
            <person name="Mielnichuk N."/>
            <person name="Miskei M."/>
            <person name="Molnar A.P."/>
            <person name="Mule G."/>
            <person name="Ngan C.Y."/>
            <person name="Orejas M."/>
            <person name="Orosz E."/>
            <person name="Ouedraogo J.P."/>
            <person name="Overkamp K.M."/>
            <person name="Park H.-S."/>
            <person name="Perrone G."/>
            <person name="Piumi F."/>
            <person name="Punt P.J."/>
            <person name="Ram A.F."/>
            <person name="Ramon A."/>
            <person name="Rauscher S."/>
            <person name="Record E."/>
            <person name="Riano-Pachon D.M."/>
            <person name="Robert V."/>
            <person name="Roehrig J."/>
            <person name="Ruller R."/>
            <person name="Salamov A."/>
            <person name="Salih N.S."/>
            <person name="Samson R.A."/>
            <person name="Sandor E."/>
            <person name="Sanguinetti M."/>
            <person name="Schuetze T."/>
            <person name="Sepcic K."/>
            <person name="Shelest E."/>
            <person name="Sherlock G."/>
            <person name="Sophianopoulou V."/>
            <person name="Squina F.M."/>
            <person name="Sun H."/>
            <person name="Susca A."/>
            <person name="Todd R.B."/>
            <person name="Tsang A."/>
            <person name="Unkles S.E."/>
            <person name="van de Wiele N."/>
            <person name="van Rossen-Uffink D."/>
            <person name="Oliveira J.V."/>
            <person name="Vesth T.C."/>
            <person name="Visser J."/>
            <person name="Yu J.-H."/>
            <person name="Zhou M."/>
            <person name="Andersen M.R."/>
            <person name="Archer D.B."/>
            <person name="Baker S.E."/>
            <person name="Benoit I."/>
            <person name="Brakhage A.A."/>
            <person name="Braus G.H."/>
            <person name="Fischer R."/>
            <person name="Frisvad J.C."/>
            <person name="Goldman G.H."/>
            <person name="Houbraken J."/>
            <person name="Oakley B."/>
            <person name="Pocsi I."/>
            <person name="Scazzocchio C."/>
            <person name="Seiboth B."/>
            <person name="vanKuyk P.A."/>
            <person name="Wortman J."/>
            <person name="Dyer P.S."/>
            <person name="Grigoriev I.V."/>
        </authorList>
    </citation>
    <scope>NUCLEOTIDE SEQUENCE [LARGE SCALE GENOMIC DNA]</scope>
    <source>
        <strain evidence="3">CBS 516.65</strain>
    </source>
</reference>
<organism evidence="2 3">
    <name type="scientific">Aspergillus glaucus CBS 516.65</name>
    <dbReference type="NCBI Taxonomy" id="1160497"/>
    <lineage>
        <taxon>Eukaryota</taxon>
        <taxon>Fungi</taxon>
        <taxon>Dikarya</taxon>
        <taxon>Ascomycota</taxon>
        <taxon>Pezizomycotina</taxon>
        <taxon>Eurotiomycetes</taxon>
        <taxon>Eurotiomycetidae</taxon>
        <taxon>Eurotiales</taxon>
        <taxon>Aspergillaceae</taxon>
        <taxon>Aspergillus</taxon>
        <taxon>Aspergillus subgen. Aspergillus</taxon>
    </lineage>
</organism>
<dbReference type="GeneID" id="34462082"/>
<dbReference type="Proteomes" id="UP000184300">
    <property type="component" value="Unassembled WGS sequence"/>
</dbReference>
<evidence type="ECO:0000313" key="3">
    <source>
        <dbReference type="Proteomes" id="UP000184300"/>
    </source>
</evidence>
<dbReference type="VEuPathDB" id="FungiDB:ASPGLDRAFT_43460"/>
<dbReference type="RefSeq" id="XP_022403675.1">
    <property type="nucleotide sequence ID" value="XM_022545821.1"/>
</dbReference>
<gene>
    <name evidence="2" type="ORF">ASPGLDRAFT_43460</name>
</gene>
<evidence type="ECO:0000313" key="2">
    <source>
        <dbReference type="EMBL" id="OJJ86986.1"/>
    </source>
</evidence>
<sequence>MAIFQQAHGPSRPREQQYKSSSTGHTTCGITYQDKCRKATVYIAITITVAYPAAPQDLPPLGLQG</sequence>
<feature type="compositionally biased region" description="Polar residues" evidence="1">
    <location>
        <begin position="18"/>
        <end position="27"/>
    </location>
</feature>